<dbReference type="OrthoDB" id="6085656at2759"/>
<proteinExistence type="predicted"/>
<dbReference type="GO" id="GO:0046983">
    <property type="term" value="F:protein dimerization activity"/>
    <property type="evidence" value="ECO:0007669"/>
    <property type="project" value="InterPro"/>
</dbReference>
<accession>A0A9P0GN80</accession>
<protein>
    <recommendedName>
        <fullName evidence="7">BHLH domain-containing protein</fullName>
    </recommendedName>
</protein>
<evidence type="ECO:0000256" key="3">
    <source>
        <dbReference type="ARBA" id="ARBA00023125"/>
    </source>
</evidence>
<dbReference type="PROSITE" id="PS50888">
    <property type="entry name" value="BHLH"/>
    <property type="match status" value="1"/>
</dbReference>
<evidence type="ECO:0000256" key="6">
    <source>
        <dbReference type="SAM" id="MobiDB-lite"/>
    </source>
</evidence>
<dbReference type="GO" id="GO:1990837">
    <property type="term" value="F:sequence-specific double-stranded DNA binding"/>
    <property type="evidence" value="ECO:0007669"/>
    <property type="project" value="UniProtKB-ARBA"/>
</dbReference>
<dbReference type="InterPro" id="IPR011598">
    <property type="entry name" value="bHLH_dom"/>
</dbReference>
<dbReference type="Proteomes" id="UP001153636">
    <property type="component" value="Chromosome 9"/>
</dbReference>
<dbReference type="AlphaFoldDB" id="A0A9P0GN80"/>
<dbReference type="EMBL" id="OV651821">
    <property type="protein sequence ID" value="CAH1115088.1"/>
    <property type="molecule type" value="Genomic_DNA"/>
</dbReference>
<dbReference type="GO" id="GO:0005634">
    <property type="term" value="C:nucleus"/>
    <property type="evidence" value="ECO:0007669"/>
    <property type="project" value="UniProtKB-SubCell"/>
</dbReference>
<comment type="subcellular location">
    <subcellularLocation>
        <location evidence="1">Nucleus</location>
    </subcellularLocation>
</comment>
<gene>
    <name evidence="8" type="ORF">PSYICH_LOCUS15352</name>
</gene>
<name>A0A9P0GN80_9CUCU</name>
<evidence type="ECO:0000256" key="5">
    <source>
        <dbReference type="ARBA" id="ARBA00023242"/>
    </source>
</evidence>
<organism evidence="8 9">
    <name type="scientific">Psylliodes chrysocephalus</name>
    <dbReference type="NCBI Taxonomy" id="3402493"/>
    <lineage>
        <taxon>Eukaryota</taxon>
        <taxon>Metazoa</taxon>
        <taxon>Ecdysozoa</taxon>
        <taxon>Arthropoda</taxon>
        <taxon>Hexapoda</taxon>
        <taxon>Insecta</taxon>
        <taxon>Pterygota</taxon>
        <taxon>Neoptera</taxon>
        <taxon>Endopterygota</taxon>
        <taxon>Coleoptera</taxon>
        <taxon>Polyphaga</taxon>
        <taxon>Cucujiformia</taxon>
        <taxon>Chrysomeloidea</taxon>
        <taxon>Chrysomelidae</taxon>
        <taxon>Galerucinae</taxon>
        <taxon>Alticini</taxon>
        <taxon>Psylliodes</taxon>
    </lineage>
</organism>
<evidence type="ECO:0000313" key="8">
    <source>
        <dbReference type="EMBL" id="CAH1115088.1"/>
    </source>
</evidence>
<evidence type="ECO:0000313" key="9">
    <source>
        <dbReference type="Proteomes" id="UP001153636"/>
    </source>
</evidence>
<dbReference type="Pfam" id="PF00010">
    <property type="entry name" value="HLH"/>
    <property type="match status" value="1"/>
</dbReference>
<keyword evidence="9" id="KW-1185">Reference proteome</keyword>
<dbReference type="CDD" id="cd11410">
    <property type="entry name" value="bHLH_O_HES"/>
    <property type="match status" value="1"/>
</dbReference>
<dbReference type="SUPFAM" id="SSF47459">
    <property type="entry name" value="HLH, helix-loop-helix DNA-binding domain"/>
    <property type="match status" value="1"/>
</dbReference>
<evidence type="ECO:0000256" key="4">
    <source>
        <dbReference type="ARBA" id="ARBA00023163"/>
    </source>
</evidence>
<dbReference type="SMART" id="SM00353">
    <property type="entry name" value="HLH"/>
    <property type="match status" value="1"/>
</dbReference>
<keyword evidence="5" id="KW-0539">Nucleus</keyword>
<dbReference type="Gene3D" id="4.10.280.10">
    <property type="entry name" value="Helix-loop-helix DNA-binding domain"/>
    <property type="match status" value="1"/>
</dbReference>
<keyword evidence="2" id="KW-0805">Transcription regulation</keyword>
<keyword evidence="4" id="KW-0804">Transcription</keyword>
<dbReference type="PANTHER" id="PTHR10985">
    <property type="entry name" value="BASIC HELIX-LOOP-HELIX TRANSCRIPTION FACTOR, HES-RELATED"/>
    <property type="match status" value="1"/>
</dbReference>
<evidence type="ECO:0000256" key="2">
    <source>
        <dbReference type="ARBA" id="ARBA00023015"/>
    </source>
</evidence>
<keyword evidence="3" id="KW-0238">DNA-binding</keyword>
<dbReference type="FunFam" id="4.10.280.10:FF:000009">
    <property type="entry name" value="Transcription factor HES-1"/>
    <property type="match status" value="1"/>
</dbReference>
<reference evidence="8" key="1">
    <citation type="submission" date="2022-01" db="EMBL/GenBank/DDBJ databases">
        <authorList>
            <person name="King R."/>
        </authorList>
    </citation>
    <scope>NUCLEOTIDE SEQUENCE</scope>
</reference>
<evidence type="ECO:0000256" key="1">
    <source>
        <dbReference type="ARBA" id="ARBA00004123"/>
    </source>
</evidence>
<feature type="region of interest" description="Disordered" evidence="6">
    <location>
        <begin position="78"/>
        <end position="97"/>
    </location>
</feature>
<dbReference type="InterPro" id="IPR050370">
    <property type="entry name" value="HES_HEY"/>
</dbReference>
<feature type="domain" description="BHLH" evidence="7">
    <location>
        <begin position="9"/>
        <end position="71"/>
    </location>
</feature>
<evidence type="ECO:0000259" key="7">
    <source>
        <dbReference type="PROSITE" id="PS50888"/>
    </source>
</evidence>
<dbReference type="InterPro" id="IPR036638">
    <property type="entry name" value="HLH_DNA-bd_sf"/>
</dbReference>
<sequence>MKSPKVSESRKIRKPLIEKKRRARINDSLETLKQILLESKTYLKEGKKGQRYSKLEKADILELTVTYLQQLHGKFRENRIDSDDKENDNHSNKKSLADEENFVKNNTIIIRSDRKIQPSFVRKEPVLIRPADSSSENVKIGVTLFPTRLHSGHIVYFLPKNLGEKSVNGHLVESKEKVWRPW</sequence>